<proteinExistence type="predicted"/>
<reference evidence="3 4" key="1">
    <citation type="submission" date="2023-11" db="EMBL/GenBank/DDBJ databases">
        <authorList>
            <person name="Xu M."/>
            <person name="Jiang T."/>
        </authorList>
    </citation>
    <scope>NUCLEOTIDE SEQUENCE [LARGE SCALE GENOMIC DNA]</scope>
    <source>
        <strain evidence="3 4">SD</strain>
    </source>
</reference>
<feature type="region of interest" description="Disordered" evidence="1">
    <location>
        <begin position="47"/>
        <end position="68"/>
    </location>
</feature>
<evidence type="ECO:0008006" key="5">
    <source>
        <dbReference type="Google" id="ProtNLM"/>
    </source>
</evidence>
<feature type="compositionally biased region" description="Pro residues" evidence="1">
    <location>
        <begin position="1"/>
        <end position="13"/>
    </location>
</feature>
<accession>A0ABU4VR93</accession>
<organism evidence="3 4">
    <name type="scientific">Patulibacter brassicae</name>
    <dbReference type="NCBI Taxonomy" id="1705717"/>
    <lineage>
        <taxon>Bacteria</taxon>
        <taxon>Bacillati</taxon>
        <taxon>Actinomycetota</taxon>
        <taxon>Thermoleophilia</taxon>
        <taxon>Solirubrobacterales</taxon>
        <taxon>Patulibacteraceae</taxon>
        <taxon>Patulibacter</taxon>
    </lineage>
</organism>
<comment type="caution">
    <text evidence="3">The sequence shown here is derived from an EMBL/GenBank/DDBJ whole genome shotgun (WGS) entry which is preliminary data.</text>
</comment>
<evidence type="ECO:0000256" key="1">
    <source>
        <dbReference type="SAM" id="MobiDB-lite"/>
    </source>
</evidence>
<protein>
    <recommendedName>
        <fullName evidence="5">Bacterial Ig domain-containing protein</fullName>
    </recommendedName>
</protein>
<feature type="chain" id="PRO_5045725754" description="Bacterial Ig domain-containing protein" evidence="2">
    <location>
        <begin position="48"/>
        <end position="415"/>
    </location>
</feature>
<keyword evidence="4" id="KW-1185">Reference proteome</keyword>
<keyword evidence="2" id="KW-0732">Signal</keyword>
<evidence type="ECO:0000256" key="2">
    <source>
        <dbReference type="SAM" id="SignalP"/>
    </source>
</evidence>
<dbReference type="Proteomes" id="UP001277761">
    <property type="component" value="Unassembled WGS sequence"/>
</dbReference>
<feature type="region of interest" description="Disordered" evidence="1">
    <location>
        <begin position="1"/>
        <end position="21"/>
    </location>
</feature>
<dbReference type="RefSeq" id="WP_319955784.1">
    <property type="nucleotide sequence ID" value="NZ_JAXAVX010000017.1"/>
</dbReference>
<evidence type="ECO:0000313" key="3">
    <source>
        <dbReference type="EMBL" id="MDX8153634.1"/>
    </source>
</evidence>
<dbReference type="EMBL" id="JAXAVX010000017">
    <property type="protein sequence ID" value="MDX8153634.1"/>
    <property type="molecule type" value="Genomic_DNA"/>
</dbReference>
<feature type="signal peptide" evidence="2">
    <location>
        <begin position="1"/>
        <end position="47"/>
    </location>
</feature>
<gene>
    <name evidence="3" type="ORF">SK069_18700</name>
</gene>
<sequence>MPPATTGPPGPDVHPPDGARARSLPATTTILATGVLAALALAVPAQAAPPAPCGGTPQITDARGDGHHANTDVTAAWLSEDAGRLQAVVQVAQGVWAPAHDDSDAAGFALLFRIGGADPIRYVRAEALRDGTLRYDHGTWTSAGGFASQGATTGSATSGPDGAVTIDVPAATGAVAGARVTGPFALTYDGITGAAAHWVDRAPGGTSPDTTETGADVLVGSCTPGAPGPGGDPGTPGGTAGPPATAAVALTAPSRITGERTVKLTGKATPGRAGVPVAVTVTPTRGRARTVTTTTRATGAWALRVRLAETSTVRADVEGVGSQTRTVTVRARVRITTVTRRSGRRVVVRGTVSPRLPGRVLLLPADDVRPVATARPATGRFTLRLRRPPQGRYQAVFLPSGERAERATSNTRTIR</sequence>
<evidence type="ECO:0000313" key="4">
    <source>
        <dbReference type="Proteomes" id="UP001277761"/>
    </source>
</evidence>
<name>A0ABU4VR93_9ACTN</name>